<feature type="compositionally biased region" description="Basic and acidic residues" evidence="5">
    <location>
        <begin position="256"/>
        <end position="266"/>
    </location>
</feature>
<evidence type="ECO:0000256" key="5">
    <source>
        <dbReference type="SAM" id="MobiDB-lite"/>
    </source>
</evidence>
<dbReference type="InterPro" id="IPR044807">
    <property type="entry name" value="DRIP1-like"/>
</dbReference>
<dbReference type="GO" id="GO:0004842">
    <property type="term" value="F:ubiquitin-protein transferase activity"/>
    <property type="evidence" value="ECO:0007669"/>
    <property type="project" value="InterPro"/>
</dbReference>
<evidence type="ECO:0000256" key="2">
    <source>
        <dbReference type="ARBA" id="ARBA00022771"/>
    </source>
</evidence>
<evidence type="ECO:0000256" key="4">
    <source>
        <dbReference type="PROSITE-ProRule" id="PRU00175"/>
    </source>
</evidence>
<dbReference type="HOGENOM" id="CLU_039235_1_0_1"/>
<feature type="domain" description="RING-type" evidence="6">
    <location>
        <begin position="21"/>
        <end position="62"/>
    </location>
</feature>
<dbReference type="InterPro" id="IPR013083">
    <property type="entry name" value="Znf_RING/FYVE/PHD"/>
</dbReference>
<dbReference type="OrthoDB" id="1305878at2759"/>
<dbReference type="AlphaFoldDB" id="I1GNH0"/>
<dbReference type="PANTHER" id="PTHR46293:SF17">
    <property type="entry name" value="RING-TYPE DOMAIN-CONTAINING PROTEIN"/>
    <property type="match status" value="1"/>
</dbReference>
<keyword evidence="2 4" id="KW-0863">Zinc-finger</keyword>
<proteinExistence type="predicted"/>
<keyword evidence="1" id="KW-0479">Metal-binding</keyword>
<dbReference type="OMA" id="QRYIMNK"/>
<dbReference type="EMBL" id="CM000880">
    <property type="protein sequence ID" value="KQK13284.1"/>
    <property type="molecule type" value="Genomic_DNA"/>
</dbReference>
<accession>I1GNH0</accession>
<feature type="compositionally biased region" description="Polar residues" evidence="5">
    <location>
        <begin position="287"/>
        <end position="302"/>
    </location>
</feature>
<dbReference type="Gramene" id="KQK13284">
    <property type="protein sequence ID" value="KQK13284"/>
    <property type="gene ID" value="BRADI_1g09140v3"/>
</dbReference>
<keyword evidence="3" id="KW-0862">Zinc</keyword>
<dbReference type="SUPFAM" id="SSF57850">
    <property type="entry name" value="RING/U-box"/>
    <property type="match status" value="1"/>
</dbReference>
<evidence type="ECO:0000256" key="1">
    <source>
        <dbReference type="ARBA" id="ARBA00022723"/>
    </source>
</evidence>
<protein>
    <recommendedName>
        <fullName evidence="6">RING-type domain-containing protein</fullName>
    </recommendedName>
</protein>
<dbReference type="PROSITE" id="PS00518">
    <property type="entry name" value="ZF_RING_1"/>
    <property type="match status" value="1"/>
</dbReference>
<dbReference type="KEGG" id="bdi:100833122"/>
<dbReference type="RefSeq" id="XP_003559442.1">
    <property type="nucleotide sequence ID" value="XM_003559394.4"/>
</dbReference>
<evidence type="ECO:0000313" key="9">
    <source>
        <dbReference type="Proteomes" id="UP000008810"/>
    </source>
</evidence>
<dbReference type="PANTHER" id="PTHR46293">
    <property type="entry name" value="E3 UBIQUITIN PROTEIN LIGASE DRIP1"/>
    <property type="match status" value="1"/>
</dbReference>
<dbReference type="Pfam" id="PF13923">
    <property type="entry name" value="zf-C3HC4_2"/>
    <property type="match status" value="1"/>
</dbReference>
<dbReference type="PROSITE" id="PS50089">
    <property type="entry name" value="ZF_RING_2"/>
    <property type="match status" value="1"/>
</dbReference>
<gene>
    <name evidence="8" type="primary">LOC100833122</name>
    <name evidence="7" type="ORF">BRADI_1g09140v3</name>
</gene>
<dbReference type="GO" id="GO:0008270">
    <property type="term" value="F:zinc ion binding"/>
    <property type="evidence" value="ECO:0007669"/>
    <property type="project" value="UniProtKB-KW"/>
</dbReference>
<dbReference type="Gene3D" id="3.30.40.10">
    <property type="entry name" value="Zinc/RING finger domain, C3HC4 (zinc finger)"/>
    <property type="match status" value="1"/>
</dbReference>
<dbReference type="EnsemblPlants" id="KQK13284">
    <property type="protein sequence ID" value="KQK13284"/>
    <property type="gene ID" value="BRADI_1g09140v3"/>
</dbReference>
<reference evidence="8" key="3">
    <citation type="submission" date="2018-08" db="UniProtKB">
        <authorList>
            <consortium name="EnsemblPlants"/>
        </authorList>
    </citation>
    <scope>IDENTIFICATION</scope>
    <source>
        <strain evidence="8">cv. Bd21</strain>
    </source>
</reference>
<keyword evidence="9" id="KW-1185">Reference proteome</keyword>
<dbReference type="CDD" id="cd16525">
    <property type="entry name" value="RING-HC_PCGF"/>
    <property type="match status" value="1"/>
</dbReference>
<reference evidence="7 8" key="1">
    <citation type="journal article" date="2010" name="Nature">
        <title>Genome sequencing and analysis of the model grass Brachypodium distachyon.</title>
        <authorList>
            <consortium name="International Brachypodium Initiative"/>
        </authorList>
    </citation>
    <scope>NUCLEOTIDE SEQUENCE [LARGE SCALE GENOMIC DNA]</scope>
    <source>
        <strain evidence="7 8">Bd21</strain>
    </source>
</reference>
<dbReference type="STRING" id="15368.I1GNH0"/>
<reference evidence="7" key="2">
    <citation type="submission" date="2017-06" db="EMBL/GenBank/DDBJ databases">
        <title>WGS assembly of Brachypodium distachyon.</title>
        <authorList>
            <consortium name="The International Brachypodium Initiative"/>
            <person name="Lucas S."/>
            <person name="Harmon-Smith M."/>
            <person name="Lail K."/>
            <person name="Tice H."/>
            <person name="Grimwood J."/>
            <person name="Bruce D."/>
            <person name="Barry K."/>
            <person name="Shu S."/>
            <person name="Lindquist E."/>
            <person name="Wang M."/>
            <person name="Pitluck S."/>
            <person name="Vogel J.P."/>
            <person name="Garvin D.F."/>
            <person name="Mockler T.C."/>
            <person name="Schmutz J."/>
            <person name="Rokhsar D."/>
            <person name="Bevan M.W."/>
        </authorList>
    </citation>
    <scope>NUCLEOTIDE SEQUENCE</scope>
    <source>
        <strain evidence="7">Bd21</strain>
    </source>
</reference>
<evidence type="ECO:0000256" key="3">
    <source>
        <dbReference type="ARBA" id="ARBA00022833"/>
    </source>
</evidence>
<dbReference type="Gene3D" id="3.10.20.90">
    <property type="entry name" value="Phosphatidylinositol 3-kinase Catalytic Subunit, Chain A, domain 1"/>
    <property type="match status" value="1"/>
</dbReference>
<dbReference type="InterPro" id="IPR001841">
    <property type="entry name" value="Znf_RING"/>
</dbReference>
<evidence type="ECO:0000259" key="6">
    <source>
        <dbReference type="PROSITE" id="PS50089"/>
    </source>
</evidence>
<feature type="region of interest" description="Disordered" evidence="5">
    <location>
        <begin position="256"/>
        <end position="302"/>
    </location>
</feature>
<dbReference type="InterPro" id="IPR017907">
    <property type="entry name" value="Znf_RING_CS"/>
</dbReference>
<sequence length="449" mass="49641">MGSRRGEICVRKGLLAGPLTCPLCRGLLRDAHAFTECVHTFCRECIMKKIDDEEIESCPVCNIYLGIAPEEKLRPDNNIQALRKRLFPLKRAEFDASNFPTVTSPLKGKQRSLSSLVVETPKVAAQPVLTGKRTKATRTTFRATSSLSNNGTVKLLITEGHDHETGKISASKSTKMTTSAIKKQIKSDIVASSQPCPQDRKNSKTMDMEELCKPLSSFLEASGTKSLRSNLKSHAAAAKEDKIKSTNGKVTITETRVREASREKSLKLGPKSHAAATKEDKIKSTKSEQVANTGTSVGSHSNKLTLRKEKNGDSDNLWKSPEGDYGQVLLGSTSTVYLHDGITTPVWFSLVTSPHQSEKLLPQIPNAYLRIKDGTLQVFSVQRYIMQKLELASDDEVEILCHGMPICPLMMLKDLLELWLSRQPQHEVQVPVGAPAKQFVMVLGYRRRS</sequence>
<evidence type="ECO:0000313" key="8">
    <source>
        <dbReference type="EnsemblPlants" id="KQK13284"/>
    </source>
</evidence>
<feature type="compositionally biased region" description="Basic and acidic residues" evidence="5">
    <location>
        <begin position="276"/>
        <end position="286"/>
    </location>
</feature>
<name>I1GNH0_BRADI</name>
<evidence type="ECO:0000313" key="7">
    <source>
        <dbReference type="EMBL" id="KQK13284.1"/>
    </source>
</evidence>
<dbReference type="GeneID" id="100833122"/>
<dbReference type="Proteomes" id="UP000008810">
    <property type="component" value="Chromosome 1"/>
</dbReference>
<dbReference type="eggNOG" id="KOG2660">
    <property type="taxonomic scope" value="Eukaryota"/>
</dbReference>
<organism evidence="8">
    <name type="scientific">Brachypodium distachyon</name>
    <name type="common">Purple false brome</name>
    <name type="synonym">Trachynia distachya</name>
    <dbReference type="NCBI Taxonomy" id="15368"/>
    <lineage>
        <taxon>Eukaryota</taxon>
        <taxon>Viridiplantae</taxon>
        <taxon>Streptophyta</taxon>
        <taxon>Embryophyta</taxon>
        <taxon>Tracheophyta</taxon>
        <taxon>Spermatophyta</taxon>
        <taxon>Magnoliopsida</taxon>
        <taxon>Liliopsida</taxon>
        <taxon>Poales</taxon>
        <taxon>Poaceae</taxon>
        <taxon>BOP clade</taxon>
        <taxon>Pooideae</taxon>
        <taxon>Stipodae</taxon>
        <taxon>Brachypodieae</taxon>
        <taxon>Brachypodium</taxon>
    </lineage>
</organism>